<gene>
    <name evidence="3" type="ORF">CC86DRAFT_377089</name>
</gene>
<evidence type="ECO:0000313" key="4">
    <source>
        <dbReference type="Proteomes" id="UP000799424"/>
    </source>
</evidence>
<comment type="similarity">
    <text evidence="2">Belongs to the ustYa family.</text>
</comment>
<dbReference type="PANTHER" id="PTHR33365:SF4">
    <property type="entry name" value="CYCLOCHLOROTINE BIOSYNTHESIS PROTEIN O"/>
    <property type="match status" value="1"/>
</dbReference>
<comment type="pathway">
    <text evidence="1">Mycotoxin biosynthesis.</text>
</comment>
<protein>
    <submittedName>
        <fullName evidence="3">Uncharacterized protein</fullName>
    </submittedName>
</protein>
<dbReference type="Pfam" id="PF11807">
    <property type="entry name" value="UstYa"/>
    <property type="match status" value="1"/>
</dbReference>
<dbReference type="GO" id="GO:0043386">
    <property type="term" value="P:mycotoxin biosynthetic process"/>
    <property type="evidence" value="ECO:0007669"/>
    <property type="project" value="InterPro"/>
</dbReference>
<accession>A0A6A7ANQ3</accession>
<organism evidence="3 4">
    <name type="scientific">Ophiobolus disseminans</name>
    <dbReference type="NCBI Taxonomy" id="1469910"/>
    <lineage>
        <taxon>Eukaryota</taxon>
        <taxon>Fungi</taxon>
        <taxon>Dikarya</taxon>
        <taxon>Ascomycota</taxon>
        <taxon>Pezizomycotina</taxon>
        <taxon>Dothideomycetes</taxon>
        <taxon>Pleosporomycetidae</taxon>
        <taxon>Pleosporales</taxon>
        <taxon>Pleosporineae</taxon>
        <taxon>Phaeosphaeriaceae</taxon>
        <taxon>Ophiobolus</taxon>
    </lineage>
</organism>
<dbReference type="PANTHER" id="PTHR33365">
    <property type="entry name" value="YALI0B05434P"/>
    <property type="match status" value="1"/>
</dbReference>
<dbReference type="OrthoDB" id="3769434at2759"/>
<dbReference type="Proteomes" id="UP000799424">
    <property type="component" value="Unassembled WGS sequence"/>
</dbReference>
<reference evidence="3" key="1">
    <citation type="journal article" date="2020" name="Stud. Mycol.">
        <title>101 Dothideomycetes genomes: a test case for predicting lifestyles and emergence of pathogens.</title>
        <authorList>
            <person name="Haridas S."/>
            <person name="Albert R."/>
            <person name="Binder M."/>
            <person name="Bloem J."/>
            <person name="Labutti K."/>
            <person name="Salamov A."/>
            <person name="Andreopoulos B."/>
            <person name="Baker S."/>
            <person name="Barry K."/>
            <person name="Bills G."/>
            <person name="Bluhm B."/>
            <person name="Cannon C."/>
            <person name="Castanera R."/>
            <person name="Culley D."/>
            <person name="Daum C."/>
            <person name="Ezra D."/>
            <person name="Gonzalez J."/>
            <person name="Henrissat B."/>
            <person name="Kuo A."/>
            <person name="Liang C."/>
            <person name="Lipzen A."/>
            <person name="Lutzoni F."/>
            <person name="Magnuson J."/>
            <person name="Mondo S."/>
            <person name="Nolan M."/>
            <person name="Ohm R."/>
            <person name="Pangilinan J."/>
            <person name="Park H.-J."/>
            <person name="Ramirez L."/>
            <person name="Alfaro M."/>
            <person name="Sun H."/>
            <person name="Tritt A."/>
            <person name="Yoshinaga Y."/>
            <person name="Zwiers L.-H."/>
            <person name="Turgeon B."/>
            <person name="Goodwin S."/>
            <person name="Spatafora J."/>
            <person name="Crous P."/>
            <person name="Grigoriev I."/>
        </authorList>
    </citation>
    <scope>NUCLEOTIDE SEQUENCE</scope>
    <source>
        <strain evidence="3">CBS 113818</strain>
    </source>
</reference>
<name>A0A6A7ANQ3_9PLEO</name>
<evidence type="ECO:0000313" key="3">
    <source>
        <dbReference type="EMBL" id="KAF2834039.1"/>
    </source>
</evidence>
<dbReference type="AlphaFoldDB" id="A0A6A7ANQ3"/>
<dbReference type="EMBL" id="MU006216">
    <property type="protein sequence ID" value="KAF2834039.1"/>
    <property type="molecule type" value="Genomic_DNA"/>
</dbReference>
<evidence type="ECO:0000256" key="2">
    <source>
        <dbReference type="ARBA" id="ARBA00035112"/>
    </source>
</evidence>
<evidence type="ECO:0000256" key="1">
    <source>
        <dbReference type="ARBA" id="ARBA00004685"/>
    </source>
</evidence>
<sequence>MGPPDDASDEAWRLLWDRGRLPHSQHITSCQLTNGPATLFAEIPAPDPTLMPAKSIPIPSTNGTRHVVGIDVFHQLHCLDSLRKRLRPARYPDPDWPMRGSDLGHPDHCVESLRMYLMCTADVSAVSWVWQGGGEGEGEGEGKWVTSTTEHTCRKWDRIWEWGLRHRRVHDLDRRIELGGWG</sequence>
<proteinExistence type="inferred from homology"/>
<dbReference type="InterPro" id="IPR021765">
    <property type="entry name" value="UstYa-like"/>
</dbReference>
<keyword evidence="4" id="KW-1185">Reference proteome</keyword>